<dbReference type="VEuPathDB" id="AmoebaDB:EIN_171870"/>
<feature type="coiled-coil region" evidence="1">
    <location>
        <begin position="68"/>
        <end position="116"/>
    </location>
</feature>
<feature type="coiled-coil region" evidence="1">
    <location>
        <begin position="373"/>
        <end position="467"/>
    </location>
</feature>
<accession>A0A0A1TVT5</accession>
<feature type="chain" id="PRO_5001990468" evidence="2">
    <location>
        <begin position="17"/>
        <end position="931"/>
    </location>
</feature>
<feature type="coiled-coil region" evidence="1">
    <location>
        <begin position="182"/>
        <end position="219"/>
    </location>
</feature>
<dbReference type="KEGG" id="eiv:EIN_171870"/>
<feature type="coiled-coil region" evidence="1">
    <location>
        <begin position="260"/>
        <end position="315"/>
    </location>
</feature>
<sequence length="931" mass="110440">MLYITLLLFCIIQALSQPVANNLETSVSINTTKVQTELEKKVIPRFQSHIDRITKRLPEIKHQIQLRIQKVTRRLTATKKKIEEIKVNMNRRLQKMDELAKQKTDLKKTIDQLKNSKTDQKYVKTEARYNQIALQWKRNDFIIKKMQGNLSHFVKNQEHLTAMLRRQNKFLKNVDALHATRVKRNTAQIEKIKKLIQKYEKQKSEKLKKQDELNNIKKNGKHQSTHTVSNEIAWYEKKESKASRMMSDMLKAMNTRQAAKSRFKEVKEILTDRMNEIKQKLQIEKSLARRVTIQKKILKKKLKQSQKKNVNTTEKDKIKQQIFDVNKKITGMKKKIRKNTLTLRGLQRRINRANRIYTQKKRSLDLKFTKGQFIELKEEKHMLIGEVRRLEQKYNKMERDVLLGKLESSEKEPLKAVLKALSDELNIQRSRLEKVDLKLTMYFAEKRKKVTERISQLKKKVDITEKRLVMMRRLRGMAEKKVISEKQKGKRKMLLRKIRKMGQQIAAVRRKVASLTHRYRQMIMRSLKAKKRVLRRNLALEKKLKVKLAEFTMRETNYKKSEKLKVLVPQVIRRRNEKQLKLQKIQAKIKLIEQDVQREEAEVKEVRKLIQIEAQMKQNELKQKLTKLAARYEQLRKTKGEGAKEIQKMLKMKILRLRDRYNRKKQIQIKRKRDEGIKKLNTVLQGGVKRIKKVVLLRKRVRQIEAQITEAKKLEDKLSKAQDVKGVEEQIDKKRQELRELVNRLTLKINKIKFVRRKTATSLLRTVGVVRGVFEATINAQEVHRAELVVRQSELDTQLNSSKNSVEQKREIGSKLFDVRNDLERIGTDIFEMKDQISKFTKLVEVATRDVDEEVNEKDKCELCQRIAKVAVKEHAYDAFGRIMTMKNMDKICRRAKHQLECYKSLIEVGKRVYERGTTPYMVCKDINKCN</sequence>
<reference evidence="3 4" key="1">
    <citation type="submission" date="2012-10" db="EMBL/GenBank/DDBJ databases">
        <authorList>
            <person name="Zafar N."/>
            <person name="Inman J."/>
            <person name="Hall N."/>
            <person name="Lorenzi H."/>
            <person name="Caler E."/>
        </authorList>
    </citation>
    <scope>NUCLEOTIDE SEQUENCE [LARGE SCALE GENOMIC DNA]</scope>
    <source>
        <strain evidence="3 4">IP1</strain>
    </source>
</reference>
<evidence type="ECO:0000256" key="1">
    <source>
        <dbReference type="SAM" id="Coils"/>
    </source>
</evidence>
<dbReference type="GeneID" id="14883722"/>
<keyword evidence="4" id="KW-1185">Reference proteome</keyword>
<evidence type="ECO:0000313" key="4">
    <source>
        <dbReference type="Proteomes" id="UP000014680"/>
    </source>
</evidence>
<protein>
    <submittedName>
        <fullName evidence="3">Kinectin, putative</fullName>
    </submittedName>
</protein>
<dbReference type="AlphaFoldDB" id="A0A0A1TVT5"/>
<dbReference type="RefSeq" id="XP_004183938.1">
    <property type="nucleotide sequence ID" value="XM_004183890.1"/>
</dbReference>
<keyword evidence="1" id="KW-0175">Coiled coil</keyword>
<proteinExistence type="predicted"/>
<dbReference type="EMBL" id="KB207112">
    <property type="protein sequence ID" value="ELP84592.1"/>
    <property type="molecule type" value="Genomic_DNA"/>
</dbReference>
<evidence type="ECO:0000313" key="3">
    <source>
        <dbReference type="EMBL" id="ELP84592.1"/>
    </source>
</evidence>
<organism evidence="3 4">
    <name type="scientific">Entamoeba invadens IP1</name>
    <dbReference type="NCBI Taxonomy" id="370355"/>
    <lineage>
        <taxon>Eukaryota</taxon>
        <taxon>Amoebozoa</taxon>
        <taxon>Evosea</taxon>
        <taxon>Archamoebae</taxon>
        <taxon>Mastigamoebida</taxon>
        <taxon>Entamoebidae</taxon>
        <taxon>Entamoeba</taxon>
    </lineage>
</organism>
<feature type="signal peptide" evidence="2">
    <location>
        <begin position="1"/>
        <end position="16"/>
    </location>
</feature>
<feature type="coiled-coil region" evidence="1">
    <location>
        <begin position="694"/>
        <end position="751"/>
    </location>
</feature>
<evidence type="ECO:0000256" key="2">
    <source>
        <dbReference type="SAM" id="SignalP"/>
    </source>
</evidence>
<gene>
    <name evidence="3" type="ORF">EIN_171870</name>
</gene>
<name>A0A0A1TVT5_ENTIV</name>
<dbReference type="OMA" id="ITFDTES"/>
<feature type="coiled-coil region" evidence="1">
    <location>
        <begin position="575"/>
        <end position="638"/>
    </location>
</feature>
<keyword evidence="2" id="KW-0732">Signal</keyword>
<dbReference type="Proteomes" id="UP000014680">
    <property type="component" value="Unassembled WGS sequence"/>
</dbReference>